<dbReference type="PANTHER" id="PTHR33112:SF12">
    <property type="entry name" value="HETEROKARYON INCOMPATIBILITY DOMAIN-CONTAINING PROTEIN"/>
    <property type="match status" value="1"/>
</dbReference>
<dbReference type="PANTHER" id="PTHR33112">
    <property type="entry name" value="DOMAIN PROTEIN, PUTATIVE-RELATED"/>
    <property type="match status" value="1"/>
</dbReference>
<proteinExistence type="predicted"/>
<dbReference type="InterPro" id="IPR010730">
    <property type="entry name" value="HET"/>
</dbReference>
<accession>A0AAD9SCK0</accession>
<sequence length="571" mass="64285">MTALKTSRPILLLDVQRNSLVDADSDASYVALSYVWGGTSMFRCLLSNVNELKQDGALDPSGEHVQVPRTIRAAMQIVKALGERFLWVDALCIIQDDDVTKGQQINNMAGIYLNARLTIIAADGDDADSGLKGVPGLELPRNFQPPTWDVGSCKVSEAAPADARSSRWAQRGWTWQESMFSLRTLTFTGTTVYWECSQALWREDSLDMLDNKEGDHGVTCMAHTVPDLSETRLNGYNERALTFPEDIIDAYAGKAKAMSQSLPTGFISGLPTFFFHICFLWRPENSMTRRNAVGQGKSCLPSWSWVGWNGKWDLRWEMGTQDHILVDEHGKTPWHNVNVVPLVEWHEVQETGAERMRIAGTAADWMHLRDNVDAAGPPGWKRFDNPEAGKAIRAGSPLANINRQPRCYWQHEAFGDAKFCYPVPIFNPDGSNESPMKKISLISGRTRAAFATAGNKMNGDLVIHVRNDNKEWLGVLELHEAPSKENGSAWGCRLELIEMSQGETFRAMSPLFPEQFYEERPKPLDCEKYEFYFVMWVVRGPDEIAYRRGIGRVVRQRWDALKPQPVDIILG</sequence>
<organism evidence="2 3">
    <name type="scientific">Phomopsis amygdali</name>
    <name type="common">Fusicoccum amygdali</name>
    <dbReference type="NCBI Taxonomy" id="1214568"/>
    <lineage>
        <taxon>Eukaryota</taxon>
        <taxon>Fungi</taxon>
        <taxon>Dikarya</taxon>
        <taxon>Ascomycota</taxon>
        <taxon>Pezizomycotina</taxon>
        <taxon>Sordariomycetes</taxon>
        <taxon>Sordariomycetidae</taxon>
        <taxon>Diaporthales</taxon>
        <taxon>Diaporthaceae</taxon>
        <taxon>Diaporthe</taxon>
    </lineage>
</organism>
<evidence type="ECO:0000313" key="2">
    <source>
        <dbReference type="EMBL" id="KAK2604198.1"/>
    </source>
</evidence>
<name>A0AAD9SCK0_PHOAM</name>
<gene>
    <name evidence="2" type="ORF">N8I77_007146</name>
</gene>
<keyword evidence="3" id="KW-1185">Reference proteome</keyword>
<evidence type="ECO:0000313" key="3">
    <source>
        <dbReference type="Proteomes" id="UP001265746"/>
    </source>
</evidence>
<feature type="domain" description="Heterokaryon incompatibility" evidence="1">
    <location>
        <begin position="29"/>
        <end position="177"/>
    </location>
</feature>
<protein>
    <recommendedName>
        <fullName evidence="1">Heterokaryon incompatibility domain-containing protein</fullName>
    </recommendedName>
</protein>
<comment type="caution">
    <text evidence="2">The sequence shown here is derived from an EMBL/GenBank/DDBJ whole genome shotgun (WGS) entry which is preliminary data.</text>
</comment>
<dbReference type="AlphaFoldDB" id="A0AAD9SCK0"/>
<dbReference type="Proteomes" id="UP001265746">
    <property type="component" value="Unassembled WGS sequence"/>
</dbReference>
<reference evidence="2" key="1">
    <citation type="submission" date="2023-06" db="EMBL/GenBank/DDBJ databases">
        <authorList>
            <person name="Noh H."/>
        </authorList>
    </citation>
    <scope>NUCLEOTIDE SEQUENCE</scope>
    <source>
        <strain evidence="2">DUCC20226</strain>
    </source>
</reference>
<dbReference type="EMBL" id="JAUJFL010000004">
    <property type="protein sequence ID" value="KAK2604198.1"/>
    <property type="molecule type" value="Genomic_DNA"/>
</dbReference>
<dbReference type="Pfam" id="PF06985">
    <property type="entry name" value="HET"/>
    <property type="match status" value="1"/>
</dbReference>
<evidence type="ECO:0000259" key="1">
    <source>
        <dbReference type="Pfam" id="PF06985"/>
    </source>
</evidence>